<gene>
    <name evidence="14" type="primary">ligA</name>
    <name evidence="17" type="ORF">EG19_04625</name>
</gene>
<dbReference type="InterPro" id="IPR018239">
    <property type="entry name" value="DNA_ligase_AS"/>
</dbReference>
<evidence type="ECO:0000259" key="16">
    <source>
        <dbReference type="PROSITE" id="PS50172"/>
    </source>
</evidence>
<feature type="binding site" evidence="14">
    <location>
        <position position="407"/>
    </location>
    <ligand>
        <name>Zn(2+)</name>
        <dbReference type="ChEBI" id="CHEBI:29105"/>
    </ligand>
</feature>
<dbReference type="Gene3D" id="1.10.150.20">
    <property type="entry name" value="5' to 3' exonuclease, C-terminal subdomain"/>
    <property type="match status" value="2"/>
</dbReference>
<dbReference type="InterPro" id="IPR001357">
    <property type="entry name" value="BRCT_dom"/>
</dbReference>
<dbReference type="InterPro" id="IPR013840">
    <property type="entry name" value="DNAligase_N"/>
</dbReference>
<evidence type="ECO:0000256" key="12">
    <source>
        <dbReference type="ARBA" id="ARBA00034005"/>
    </source>
</evidence>
<dbReference type="CDD" id="cd00114">
    <property type="entry name" value="LIGANc"/>
    <property type="match status" value="1"/>
</dbReference>
<evidence type="ECO:0000256" key="6">
    <source>
        <dbReference type="ARBA" id="ARBA00022723"/>
    </source>
</evidence>
<dbReference type="Pfam" id="PF12826">
    <property type="entry name" value="HHH_2"/>
    <property type="match status" value="1"/>
</dbReference>
<dbReference type="OrthoDB" id="9759736at2"/>
<dbReference type="EC" id="6.5.1.2" evidence="2 14"/>
<dbReference type="GO" id="GO:0006260">
    <property type="term" value="P:DNA replication"/>
    <property type="evidence" value="ECO:0007669"/>
    <property type="project" value="UniProtKB-KW"/>
</dbReference>
<evidence type="ECO:0000256" key="4">
    <source>
        <dbReference type="ARBA" id="ARBA00022598"/>
    </source>
</evidence>
<dbReference type="InterPro" id="IPR010994">
    <property type="entry name" value="RuvA_2-like"/>
</dbReference>
<dbReference type="InterPro" id="IPR041663">
    <property type="entry name" value="DisA/LigA_HHH"/>
</dbReference>
<dbReference type="InterPro" id="IPR036420">
    <property type="entry name" value="BRCT_dom_sf"/>
</dbReference>
<dbReference type="Gene3D" id="2.40.50.140">
    <property type="entry name" value="Nucleic acid-binding proteins"/>
    <property type="match status" value="1"/>
</dbReference>
<dbReference type="CDD" id="cd17748">
    <property type="entry name" value="BRCT_DNA_ligase_like"/>
    <property type="match status" value="1"/>
</dbReference>
<dbReference type="Pfam" id="PF03120">
    <property type="entry name" value="OB_DNA_ligase"/>
    <property type="match status" value="1"/>
</dbReference>
<evidence type="ECO:0000256" key="11">
    <source>
        <dbReference type="ARBA" id="ARBA00023204"/>
    </source>
</evidence>
<evidence type="ECO:0000256" key="3">
    <source>
        <dbReference type="ARBA" id="ARBA00013308"/>
    </source>
</evidence>
<dbReference type="InterPro" id="IPR013839">
    <property type="entry name" value="DNAligase_adenylation"/>
</dbReference>
<keyword evidence="9 14" id="KW-0460">Magnesium</keyword>
<comment type="cofactor">
    <cofactor evidence="14">
        <name>Mg(2+)</name>
        <dbReference type="ChEBI" id="CHEBI:18420"/>
    </cofactor>
    <cofactor evidence="14">
        <name>Mn(2+)</name>
        <dbReference type="ChEBI" id="CHEBI:29035"/>
    </cofactor>
</comment>
<dbReference type="Gene3D" id="3.30.470.30">
    <property type="entry name" value="DNA ligase/mRNA capping enzyme"/>
    <property type="match status" value="1"/>
</dbReference>
<dbReference type="PIRSF" id="PIRSF001604">
    <property type="entry name" value="LigA"/>
    <property type="match status" value="1"/>
</dbReference>
<keyword evidence="10 14" id="KW-0520">NAD</keyword>
<keyword evidence="18" id="KW-1185">Reference proteome</keyword>
<keyword evidence="5 14" id="KW-0235">DNA replication</keyword>
<feature type="binding site" evidence="14">
    <location>
        <begin position="81"/>
        <end position="82"/>
    </location>
    <ligand>
        <name>NAD(+)</name>
        <dbReference type="ChEBI" id="CHEBI:57540"/>
    </ligand>
</feature>
<dbReference type="SUPFAM" id="SSF56091">
    <property type="entry name" value="DNA ligase/mRNA capping enzyme, catalytic domain"/>
    <property type="match status" value="1"/>
</dbReference>
<comment type="similarity">
    <text evidence="13 14">Belongs to the NAD-dependent DNA ligase family. LigA subfamily.</text>
</comment>
<dbReference type="FunFam" id="2.40.50.140:FF:000012">
    <property type="entry name" value="DNA ligase"/>
    <property type="match status" value="1"/>
</dbReference>
<dbReference type="Pfam" id="PF03119">
    <property type="entry name" value="DNA_ligase_ZBD"/>
    <property type="match status" value="1"/>
</dbReference>
<dbReference type="Pfam" id="PF01653">
    <property type="entry name" value="DNA_ligase_aden"/>
    <property type="match status" value="1"/>
</dbReference>
<protein>
    <recommendedName>
        <fullName evidence="3 14">DNA ligase</fullName>
        <ecNumber evidence="2 14">6.5.1.2</ecNumber>
    </recommendedName>
    <alternativeName>
        <fullName evidence="14">Polydeoxyribonucleotide synthase [NAD(+)]</fullName>
    </alternativeName>
</protein>
<evidence type="ECO:0000313" key="17">
    <source>
        <dbReference type="EMBL" id="KDA53497.1"/>
    </source>
</evidence>
<comment type="catalytic activity">
    <reaction evidence="12 14 15">
        <text>NAD(+) + (deoxyribonucleotide)n-3'-hydroxyl + 5'-phospho-(deoxyribonucleotide)m = (deoxyribonucleotide)n+m + AMP + beta-nicotinamide D-nucleotide.</text>
        <dbReference type="EC" id="6.5.1.2"/>
    </reaction>
</comment>
<dbReference type="STRING" id="1312852.EG19_04625"/>
<dbReference type="Gene3D" id="3.40.50.10190">
    <property type="entry name" value="BRCT domain"/>
    <property type="match status" value="1"/>
</dbReference>
<feature type="binding site" evidence="14">
    <location>
        <position position="427"/>
    </location>
    <ligand>
        <name>Zn(2+)</name>
        <dbReference type="ChEBI" id="CHEBI:29105"/>
    </ligand>
</feature>
<dbReference type="FunFam" id="1.10.287.610:FF:000002">
    <property type="entry name" value="DNA ligase"/>
    <property type="match status" value="1"/>
</dbReference>
<dbReference type="GO" id="GO:0006281">
    <property type="term" value="P:DNA repair"/>
    <property type="evidence" value="ECO:0007669"/>
    <property type="project" value="UniProtKB-KW"/>
</dbReference>
<dbReference type="Pfam" id="PF14520">
    <property type="entry name" value="HHH_5"/>
    <property type="match status" value="1"/>
</dbReference>
<evidence type="ECO:0000256" key="7">
    <source>
        <dbReference type="ARBA" id="ARBA00022763"/>
    </source>
</evidence>
<keyword evidence="11 14" id="KW-0234">DNA repair</keyword>
<feature type="binding site" evidence="14">
    <location>
        <position position="170"/>
    </location>
    <ligand>
        <name>NAD(+)</name>
        <dbReference type="ChEBI" id="CHEBI:57540"/>
    </ligand>
</feature>
<keyword evidence="6 14" id="KW-0479">Metal-binding</keyword>
<evidence type="ECO:0000256" key="13">
    <source>
        <dbReference type="ARBA" id="ARBA00060881"/>
    </source>
</evidence>
<dbReference type="InterPro" id="IPR004149">
    <property type="entry name" value="Znf_DNAligase_C4"/>
</dbReference>
<reference evidence="17 18" key="1">
    <citation type="submission" date="2014-04" db="EMBL/GenBank/DDBJ databases">
        <title>The Genome Sequence of Thermoanaerobaculum aquaticum MP-01, The First Cultivated Group 23 Acidobacterium.</title>
        <authorList>
            <person name="Stamps B.W."/>
            <person name="Losey N.A."/>
            <person name="Lawson P.A."/>
            <person name="Stevenson B.S."/>
        </authorList>
    </citation>
    <scope>NUCLEOTIDE SEQUENCE [LARGE SCALE GENOMIC DNA]</scope>
    <source>
        <strain evidence="17 18">MP-01</strain>
    </source>
</reference>
<dbReference type="Pfam" id="PF00533">
    <property type="entry name" value="BRCT"/>
    <property type="match status" value="1"/>
</dbReference>
<dbReference type="GO" id="GO:0003911">
    <property type="term" value="F:DNA ligase (NAD+) activity"/>
    <property type="evidence" value="ECO:0007669"/>
    <property type="project" value="UniProtKB-UniRule"/>
</dbReference>
<dbReference type="Gene3D" id="1.10.287.610">
    <property type="entry name" value="Helix hairpin bin"/>
    <property type="match status" value="1"/>
</dbReference>
<feature type="binding site" evidence="14">
    <location>
        <position position="135"/>
    </location>
    <ligand>
        <name>NAD(+)</name>
        <dbReference type="ChEBI" id="CHEBI:57540"/>
    </ligand>
</feature>
<feature type="binding site" evidence="14">
    <location>
        <position position="404"/>
    </location>
    <ligand>
        <name>Zn(2+)</name>
        <dbReference type="ChEBI" id="CHEBI:29105"/>
    </ligand>
</feature>
<evidence type="ECO:0000256" key="14">
    <source>
        <dbReference type="HAMAP-Rule" id="MF_01588"/>
    </source>
</evidence>
<dbReference type="HAMAP" id="MF_01588">
    <property type="entry name" value="DNA_ligase_A"/>
    <property type="match status" value="1"/>
</dbReference>
<dbReference type="SUPFAM" id="SSF50249">
    <property type="entry name" value="Nucleic acid-binding proteins"/>
    <property type="match status" value="1"/>
</dbReference>
<dbReference type="GO" id="GO:0005829">
    <property type="term" value="C:cytosol"/>
    <property type="evidence" value="ECO:0007669"/>
    <property type="project" value="TreeGrafter"/>
</dbReference>
<organism evidence="17 18">
    <name type="scientific">Thermoanaerobaculum aquaticum</name>
    <dbReference type="NCBI Taxonomy" id="1312852"/>
    <lineage>
        <taxon>Bacteria</taxon>
        <taxon>Pseudomonadati</taxon>
        <taxon>Acidobacteriota</taxon>
        <taxon>Thermoanaerobaculia</taxon>
        <taxon>Thermoanaerobaculales</taxon>
        <taxon>Thermoanaerobaculaceae</taxon>
        <taxon>Thermoanaerobaculum</taxon>
    </lineage>
</organism>
<feature type="binding site" evidence="14">
    <location>
        <position position="422"/>
    </location>
    <ligand>
        <name>Zn(2+)</name>
        <dbReference type="ChEBI" id="CHEBI:29105"/>
    </ligand>
</feature>
<keyword evidence="8 14" id="KW-0862">Zinc</keyword>
<dbReference type="PROSITE" id="PS01055">
    <property type="entry name" value="DNA_LIGASE_N1"/>
    <property type="match status" value="1"/>
</dbReference>
<keyword evidence="14" id="KW-0464">Manganese</keyword>
<feature type="active site" description="N6-AMP-lysine intermediate" evidence="14">
    <location>
        <position position="114"/>
    </location>
</feature>
<feature type="domain" description="BRCT" evidence="16">
    <location>
        <begin position="586"/>
        <end position="668"/>
    </location>
</feature>
<dbReference type="InterPro" id="IPR001679">
    <property type="entry name" value="DNA_ligase"/>
</dbReference>
<comment type="caution">
    <text evidence="17">The sequence shown here is derived from an EMBL/GenBank/DDBJ whole genome shotgun (WGS) entry which is preliminary data.</text>
</comment>
<evidence type="ECO:0000256" key="10">
    <source>
        <dbReference type="ARBA" id="ARBA00023027"/>
    </source>
</evidence>
<proteinExistence type="inferred from homology"/>
<keyword evidence="7 14" id="KW-0227">DNA damage</keyword>
<dbReference type="PROSITE" id="PS50172">
    <property type="entry name" value="BRCT"/>
    <property type="match status" value="1"/>
</dbReference>
<dbReference type="EMBL" id="JMFG01000020">
    <property type="protein sequence ID" value="KDA53497.1"/>
    <property type="molecule type" value="Genomic_DNA"/>
</dbReference>
<name>A0A062XLS8_9BACT</name>
<feature type="binding site" evidence="14">
    <location>
        <position position="112"/>
    </location>
    <ligand>
        <name>NAD(+)</name>
        <dbReference type="ChEBI" id="CHEBI:57540"/>
    </ligand>
</feature>
<dbReference type="AlphaFoldDB" id="A0A062XLS8"/>
<dbReference type="InterPro" id="IPR012340">
    <property type="entry name" value="NA-bd_OB-fold"/>
</dbReference>
<sequence length="668" mass="74217">MSNVRERIEWLRKEIRRHEYLYYVLAQPEISDFAFDRLMAELKALEAAHPELVTPDSPTQRVGGAVLDELPQVRHEIPMLSLDNSYNEGELAEWYGRVVRALGRKPDHLVAELKIDGVSLSLIYENGVLVRAVTRGNGEVGEEVTTNAKTIPTIPLRLPEELPLVEVRGEVYMPRPVFLELNRRRREEGEEPFANPRNATAGSIRLLDSRECARRGLRFFAYQIPRIQGKELHYHSEALELLAQWGFATNPGWRRCPDLPCVHAFVEEWGQKRKSLAFDIDGVVVKVDNLAEQQALGATSKFPRWAVAYKYPPEGERTRVKNIVVQVGRTGTLTPVAELEPVRLAGTTVTRATLHNADEVARLDVRVGDTVWVEKGGDVIPKVVAVDISARPEGAERFAMPERCPVCGTPVVREAGEVAIRCPNTSCPAVQKARLLHFCSRAGMDIQGLGEQRVVQLLQAGMLSDPASLWDLDWDRLAALPSWGEKSAENLKKQLEDARTRPLWRLLVALGIRHVGERAAKLLASRFGSLSALAQARQEELEAIEGIGPTIAESVVRFFASEEGKEFVRRLQERGIDPRETPEKPAGPAPLSGLSFVITGTLSRPREQVAALLEAAGAQVSESVSRKTSYLIVGQNPGSKLNKAQSLGVPVLDEEQLRRLLSEKGVAW</sequence>
<dbReference type="Proteomes" id="UP000027284">
    <property type="component" value="Unassembled WGS sequence"/>
</dbReference>
<evidence type="ECO:0000313" key="18">
    <source>
        <dbReference type="Proteomes" id="UP000027284"/>
    </source>
</evidence>
<dbReference type="SMART" id="SM00532">
    <property type="entry name" value="LIGANc"/>
    <property type="match status" value="1"/>
</dbReference>
<evidence type="ECO:0000256" key="8">
    <source>
        <dbReference type="ARBA" id="ARBA00022833"/>
    </source>
</evidence>
<dbReference type="PANTHER" id="PTHR23389:SF9">
    <property type="entry name" value="DNA LIGASE"/>
    <property type="match status" value="1"/>
</dbReference>
<evidence type="ECO:0000256" key="5">
    <source>
        <dbReference type="ARBA" id="ARBA00022705"/>
    </source>
</evidence>
<comment type="function">
    <text evidence="1 14">DNA ligase that catalyzes the formation of phosphodiester linkages between 5'-phosphoryl and 3'-hydroxyl groups in double-stranded DNA using NAD as a coenzyme and as the energy source for the reaction. It is essential for DNA replication and repair of damaged DNA.</text>
</comment>
<accession>A0A062XLS8</accession>
<dbReference type="GO" id="GO:0046872">
    <property type="term" value="F:metal ion binding"/>
    <property type="evidence" value="ECO:0007669"/>
    <property type="project" value="UniProtKB-KW"/>
</dbReference>
<dbReference type="PROSITE" id="PS01056">
    <property type="entry name" value="DNA_LIGASE_N2"/>
    <property type="match status" value="1"/>
</dbReference>
<evidence type="ECO:0000256" key="15">
    <source>
        <dbReference type="RuleBase" id="RU000618"/>
    </source>
</evidence>
<dbReference type="InterPro" id="IPR033136">
    <property type="entry name" value="DNA_ligase_CS"/>
</dbReference>
<dbReference type="Gene3D" id="6.20.10.30">
    <property type="match status" value="1"/>
</dbReference>
<dbReference type="FunFam" id="1.10.150.20:FF:000006">
    <property type="entry name" value="DNA ligase"/>
    <property type="match status" value="1"/>
</dbReference>
<dbReference type="SUPFAM" id="SSF47781">
    <property type="entry name" value="RuvA domain 2-like"/>
    <property type="match status" value="1"/>
</dbReference>
<dbReference type="FunFam" id="3.30.470.30:FF:000001">
    <property type="entry name" value="DNA ligase"/>
    <property type="match status" value="1"/>
</dbReference>
<evidence type="ECO:0000256" key="9">
    <source>
        <dbReference type="ARBA" id="ARBA00022842"/>
    </source>
</evidence>
<feature type="binding site" evidence="14">
    <location>
        <begin position="32"/>
        <end position="36"/>
    </location>
    <ligand>
        <name>NAD(+)</name>
        <dbReference type="ChEBI" id="CHEBI:57540"/>
    </ligand>
</feature>
<dbReference type="PANTHER" id="PTHR23389">
    <property type="entry name" value="CHROMOSOME TRANSMISSION FIDELITY FACTOR 18"/>
    <property type="match status" value="1"/>
</dbReference>
<dbReference type="SMART" id="SM00292">
    <property type="entry name" value="BRCT"/>
    <property type="match status" value="1"/>
</dbReference>
<feature type="binding site" evidence="14">
    <location>
        <position position="286"/>
    </location>
    <ligand>
        <name>NAD(+)</name>
        <dbReference type="ChEBI" id="CHEBI:57540"/>
    </ligand>
</feature>
<dbReference type="NCBIfam" id="NF005932">
    <property type="entry name" value="PRK07956.1"/>
    <property type="match status" value="1"/>
</dbReference>
<dbReference type="RefSeq" id="WP_038049303.1">
    <property type="nucleotide sequence ID" value="NZ_JMFG01000020.1"/>
</dbReference>
<dbReference type="SUPFAM" id="SSF52113">
    <property type="entry name" value="BRCT domain"/>
    <property type="match status" value="1"/>
</dbReference>
<dbReference type="InterPro" id="IPR004150">
    <property type="entry name" value="NAD_DNA_ligase_OB"/>
</dbReference>
<evidence type="ECO:0000256" key="2">
    <source>
        <dbReference type="ARBA" id="ARBA00012722"/>
    </source>
</evidence>
<feature type="binding site" evidence="14">
    <location>
        <position position="310"/>
    </location>
    <ligand>
        <name>NAD(+)</name>
        <dbReference type="ChEBI" id="CHEBI:57540"/>
    </ligand>
</feature>
<keyword evidence="4 14" id="KW-0436">Ligase</keyword>
<evidence type="ECO:0000256" key="1">
    <source>
        <dbReference type="ARBA" id="ARBA00004067"/>
    </source>
</evidence>
<dbReference type="NCBIfam" id="TIGR00575">
    <property type="entry name" value="dnlj"/>
    <property type="match status" value="1"/>
</dbReference>